<proteinExistence type="predicted"/>
<keyword evidence="1" id="KW-0732">Signal</keyword>
<gene>
    <name evidence="2" type="ORF">YBY_02410</name>
</gene>
<dbReference type="EMBL" id="AP019537">
    <property type="protein sequence ID" value="BBJ02393.1"/>
    <property type="molecule type" value="Genomic_DNA"/>
</dbReference>
<accession>A0A455W866</accession>
<name>A0A455W866_MARNT</name>
<feature type="chain" id="PRO_5019823178" description="Transporter" evidence="1">
    <location>
        <begin position="30"/>
        <end position="284"/>
    </location>
</feature>
<evidence type="ECO:0000256" key="1">
    <source>
        <dbReference type="SAM" id="SignalP"/>
    </source>
</evidence>
<feature type="signal peptide" evidence="1">
    <location>
        <begin position="1"/>
        <end position="29"/>
    </location>
</feature>
<dbReference type="AlphaFoldDB" id="A0A455W866"/>
<reference evidence="2" key="1">
    <citation type="submission" date="2019-03" db="EMBL/GenBank/DDBJ databases">
        <title>Whole genome analysis of nitrate-reducing bacteria Marinobacter hydrocarbonoclasticus YB03.</title>
        <authorList>
            <person name="Azam A.H."/>
            <person name="Yuk S.R."/>
            <person name="Kamarisima K."/>
            <person name="Miyanaga K."/>
            <person name="Tanji Y."/>
        </authorList>
    </citation>
    <scope>NUCLEOTIDE SEQUENCE</scope>
    <source>
        <strain evidence="2">YB03</strain>
    </source>
</reference>
<protein>
    <recommendedName>
        <fullName evidence="3">Transporter</fullName>
    </recommendedName>
</protein>
<evidence type="ECO:0008006" key="3">
    <source>
        <dbReference type="Google" id="ProtNLM"/>
    </source>
</evidence>
<organism evidence="2">
    <name type="scientific">Marinobacter nauticus</name>
    <name type="common">Marinobacter hydrocarbonoclasticus</name>
    <name type="synonym">Marinobacter aquaeolei</name>
    <dbReference type="NCBI Taxonomy" id="2743"/>
    <lineage>
        <taxon>Bacteria</taxon>
        <taxon>Pseudomonadati</taxon>
        <taxon>Pseudomonadota</taxon>
        <taxon>Gammaproteobacteria</taxon>
        <taxon>Pseudomonadales</taxon>
        <taxon>Marinobacteraceae</taxon>
        <taxon>Marinobacter</taxon>
    </lineage>
</organism>
<sequence length="284" mass="31882">MHYLTHHRRNYVNVCTALLLSSITGQALAGAWTQQEGAIYNRTSINYFYSDTNFDGDGNKVAFADNGEFADTNLTNYLEYGISDKLTAFTSVALKSIRSENDLRKDETWGVGDIDIGLRQQLFSASDSVFSVQGLIKVPEAYDEDELLPLGNGQYDAEIRFAYGLSLWKYFPGYTNIELGYRWRDKDPSDEVRYLFEIGSSLTDKTYTRLKFDGTLSRENGSTTDNSGNPTTTNNFDLLKLDWTVGYKVTQAWSVEAAWTPSITGENTADGDTYTLAISYSTPR</sequence>
<evidence type="ECO:0000313" key="2">
    <source>
        <dbReference type="EMBL" id="BBJ02393.1"/>
    </source>
</evidence>